<sequence length="444" mass="46355">MPIRHSGGAALAVLALLPAVPAVAQESCAVPPAAAPIPADTGSLTIPAILDAVRAASPDIRAAALETVAQRHEAAQAGLWENPVLSVEAENFGADALGSAGPLRGYDAAETTVSIGQTFRIGGQRRLDRRAAAARAAVAAADRDLVLRTVEREAVSLAYELAAAREAASLFEEAAGLAEDLEGAVRARVEAGESPRAALDRAVAARADAEAAAEEALGTAEALAFALATLWGRTAPVEVDLPSFWNEAQLPPIERLTARLTDHPQRRIADATAEARAAEHRAARAEAYPDVTASVGVRRFEADGTEALVAGLSVPLPLFDRNQGNRRAGRARAAGSAYEAEIAARRLVARAGQAVALAERAERRRRTLVEEALPAAEAAAEAARIGYREGKFDLTTALDAQTRLVETRRAALTAALAARQGQADVLSLASLPPFSPTYCQEANR</sequence>
<keyword evidence="2" id="KW-0732">Signal</keyword>
<dbReference type="Proteomes" id="UP000563524">
    <property type="component" value="Unassembled WGS sequence"/>
</dbReference>
<comment type="similarity">
    <text evidence="1">Belongs to the outer membrane factor (OMF) (TC 1.B.17) family.</text>
</comment>
<reference evidence="3 4" key="1">
    <citation type="submission" date="2020-08" db="EMBL/GenBank/DDBJ databases">
        <title>Genomic Encyclopedia of Type Strains, Phase IV (KMG-IV): sequencing the most valuable type-strain genomes for metagenomic binning, comparative biology and taxonomic classification.</title>
        <authorList>
            <person name="Goeker M."/>
        </authorList>
    </citation>
    <scope>NUCLEOTIDE SEQUENCE [LARGE SCALE GENOMIC DNA]</scope>
    <source>
        <strain evidence="3 4">DSM 102850</strain>
    </source>
</reference>
<dbReference type="SUPFAM" id="SSF56954">
    <property type="entry name" value="Outer membrane efflux proteins (OEP)"/>
    <property type="match status" value="1"/>
</dbReference>
<feature type="chain" id="PRO_5032665399" evidence="2">
    <location>
        <begin position="25"/>
        <end position="444"/>
    </location>
</feature>
<accession>A0A840I4A7</accession>
<dbReference type="EMBL" id="JACHOB010000003">
    <property type="protein sequence ID" value="MBB4659111.1"/>
    <property type="molecule type" value="Genomic_DNA"/>
</dbReference>
<evidence type="ECO:0000256" key="1">
    <source>
        <dbReference type="ARBA" id="ARBA00007613"/>
    </source>
</evidence>
<gene>
    <name evidence="3" type="ORF">GGQ59_001636</name>
</gene>
<dbReference type="GO" id="GO:0015562">
    <property type="term" value="F:efflux transmembrane transporter activity"/>
    <property type="evidence" value="ECO:0007669"/>
    <property type="project" value="InterPro"/>
</dbReference>
<dbReference type="Gene3D" id="1.20.1600.10">
    <property type="entry name" value="Outer membrane efflux proteins (OEP)"/>
    <property type="match status" value="1"/>
</dbReference>
<evidence type="ECO:0000313" key="3">
    <source>
        <dbReference type="EMBL" id="MBB4659111.1"/>
    </source>
</evidence>
<dbReference type="RefSeq" id="WP_183817392.1">
    <property type="nucleotide sequence ID" value="NZ_JACHOB010000003.1"/>
</dbReference>
<feature type="signal peptide" evidence="2">
    <location>
        <begin position="1"/>
        <end position="24"/>
    </location>
</feature>
<evidence type="ECO:0000313" key="4">
    <source>
        <dbReference type="Proteomes" id="UP000563524"/>
    </source>
</evidence>
<name>A0A840I4A7_9PROT</name>
<dbReference type="Pfam" id="PF02321">
    <property type="entry name" value="OEP"/>
    <property type="match status" value="2"/>
</dbReference>
<dbReference type="PANTHER" id="PTHR30203:SF24">
    <property type="entry name" value="BLR4935 PROTEIN"/>
    <property type="match status" value="1"/>
</dbReference>
<dbReference type="InterPro" id="IPR010131">
    <property type="entry name" value="MdtP/NodT-like"/>
</dbReference>
<dbReference type="InterPro" id="IPR003423">
    <property type="entry name" value="OMP_efflux"/>
</dbReference>
<keyword evidence="4" id="KW-1185">Reference proteome</keyword>
<dbReference type="PANTHER" id="PTHR30203">
    <property type="entry name" value="OUTER MEMBRANE CATION EFFLUX PROTEIN"/>
    <property type="match status" value="1"/>
</dbReference>
<evidence type="ECO:0000256" key="2">
    <source>
        <dbReference type="SAM" id="SignalP"/>
    </source>
</evidence>
<proteinExistence type="inferred from homology"/>
<dbReference type="AlphaFoldDB" id="A0A840I4A7"/>
<protein>
    <submittedName>
        <fullName evidence="3">Cobalt-zinc-cadmium efflux system outer membrane protein</fullName>
    </submittedName>
</protein>
<comment type="caution">
    <text evidence="3">The sequence shown here is derived from an EMBL/GenBank/DDBJ whole genome shotgun (WGS) entry which is preliminary data.</text>
</comment>
<organism evidence="3 4">
    <name type="scientific">Parvularcula dongshanensis</name>
    <dbReference type="NCBI Taxonomy" id="1173995"/>
    <lineage>
        <taxon>Bacteria</taxon>
        <taxon>Pseudomonadati</taxon>
        <taxon>Pseudomonadota</taxon>
        <taxon>Alphaproteobacteria</taxon>
        <taxon>Parvularculales</taxon>
        <taxon>Parvularculaceae</taxon>
        <taxon>Parvularcula</taxon>
    </lineage>
</organism>